<keyword evidence="1" id="KW-0547">Nucleotide-binding</keyword>
<evidence type="ECO:0000256" key="1">
    <source>
        <dbReference type="ARBA" id="ARBA00022741"/>
    </source>
</evidence>
<feature type="domain" description="DNA2/NAM7 helicase helicase" evidence="6">
    <location>
        <begin position="449"/>
        <end position="527"/>
    </location>
</feature>
<evidence type="ECO:0000313" key="8">
    <source>
        <dbReference type="EMBL" id="CAK0762015.1"/>
    </source>
</evidence>
<keyword evidence="2" id="KW-0378">Hydrolase</keyword>
<evidence type="ECO:0000256" key="5">
    <source>
        <dbReference type="SAM" id="MobiDB-lite"/>
    </source>
</evidence>
<evidence type="ECO:0000313" key="9">
    <source>
        <dbReference type="Proteomes" id="UP001314263"/>
    </source>
</evidence>
<dbReference type="GO" id="GO:0004386">
    <property type="term" value="F:helicase activity"/>
    <property type="evidence" value="ECO:0007669"/>
    <property type="project" value="UniProtKB-KW"/>
</dbReference>
<dbReference type="InterPro" id="IPR047187">
    <property type="entry name" value="SF1_C_Upf1"/>
</dbReference>
<dbReference type="Pfam" id="PF13086">
    <property type="entry name" value="AAA_11"/>
    <property type="match status" value="1"/>
</dbReference>
<organism evidence="8 9">
    <name type="scientific">Coccomyxa viridis</name>
    <dbReference type="NCBI Taxonomy" id="1274662"/>
    <lineage>
        <taxon>Eukaryota</taxon>
        <taxon>Viridiplantae</taxon>
        <taxon>Chlorophyta</taxon>
        <taxon>core chlorophytes</taxon>
        <taxon>Trebouxiophyceae</taxon>
        <taxon>Trebouxiophyceae incertae sedis</taxon>
        <taxon>Coccomyxaceae</taxon>
        <taxon>Coccomyxa</taxon>
    </lineage>
</organism>
<dbReference type="AlphaFoldDB" id="A0AAV1HZR9"/>
<dbReference type="PANTHER" id="PTHR10887:SF538">
    <property type="entry name" value="HELICASE MAGATAMA 3-RELATED"/>
    <property type="match status" value="1"/>
</dbReference>
<evidence type="ECO:0000256" key="4">
    <source>
        <dbReference type="ARBA" id="ARBA00022840"/>
    </source>
</evidence>
<dbReference type="EMBL" id="CAUYUE010000004">
    <property type="protein sequence ID" value="CAK0762015.1"/>
    <property type="molecule type" value="Genomic_DNA"/>
</dbReference>
<evidence type="ECO:0000259" key="6">
    <source>
        <dbReference type="Pfam" id="PF13086"/>
    </source>
</evidence>
<keyword evidence="9" id="KW-1185">Reference proteome</keyword>
<keyword evidence="3" id="KW-0347">Helicase</keyword>
<accession>A0AAV1HZR9</accession>
<dbReference type="CDD" id="cd18808">
    <property type="entry name" value="SF1_C_Upf1"/>
    <property type="match status" value="1"/>
</dbReference>
<proteinExistence type="predicted"/>
<reference evidence="8 9" key="1">
    <citation type="submission" date="2023-10" db="EMBL/GenBank/DDBJ databases">
        <authorList>
            <person name="Maclean D."/>
            <person name="Macfadyen A."/>
        </authorList>
    </citation>
    <scope>NUCLEOTIDE SEQUENCE [LARGE SCALE GENOMIC DNA]</scope>
</reference>
<dbReference type="GO" id="GO:0005694">
    <property type="term" value="C:chromosome"/>
    <property type="evidence" value="ECO:0007669"/>
    <property type="project" value="UniProtKB-ARBA"/>
</dbReference>
<evidence type="ECO:0000259" key="7">
    <source>
        <dbReference type="Pfam" id="PF13087"/>
    </source>
</evidence>
<gene>
    <name evidence="8" type="ORF">CVIRNUC_002915</name>
</gene>
<dbReference type="GO" id="GO:0016787">
    <property type="term" value="F:hydrolase activity"/>
    <property type="evidence" value="ECO:0007669"/>
    <property type="project" value="UniProtKB-KW"/>
</dbReference>
<feature type="compositionally biased region" description="Acidic residues" evidence="5">
    <location>
        <begin position="798"/>
        <end position="815"/>
    </location>
</feature>
<dbReference type="CDD" id="cd18042">
    <property type="entry name" value="DEXXQc_SETX"/>
    <property type="match status" value="1"/>
</dbReference>
<feature type="domain" description="DNA2/NAM7 helicase-like C-terminal" evidence="7">
    <location>
        <begin position="535"/>
        <end position="733"/>
    </location>
</feature>
<dbReference type="SUPFAM" id="SSF52540">
    <property type="entry name" value="P-loop containing nucleoside triphosphate hydrolases"/>
    <property type="match status" value="1"/>
</dbReference>
<dbReference type="PANTHER" id="PTHR10887">
    <property type="entry name" value="DNA2/NAM7 HELICASE FAMILY"/>
    <property type="match status" value="1"/>
</dbReference>
<evidence type="ECO:0000256" key="3">
    <source>
        <dbReference type="ARBA" id="ARBA00022806"/>
    </source>
</evidence>
<keyword evidence="4" id="KW-0067">ATP-binding</keyword>
<dbReference type="Gene3D" id="3.40.50.300">
    <property type="entry name" value="P-loop containing nucleotide triphosphate hydrolases"/>
    <property type="match status" value="2"/>
</dbReference>
<dbReference type="FunFam" id="3.40.50.300:FF:000326">
    <property type="entry name" value="P-loop containing nucleoside triphosphate hydrolase"/>
    <property type="match status" value="1"/>
</dbReference>
<dbReference type="InterPro" id="IPR041679">
    <property type="entry name" value="DNA2/NAM7-like_C"/>
</dbReference>
<protein>
    <submittedName>
        <fullName evidence="8">Uncharacterized protein</fullName>
    </submittedName>
</protein>
<comment type="caution">
    <text evidence="8">The sequence shown here is derived from an EMBL/GenBank/DDBJ whole genome shotgun (WGS) entry which is preliminary data.</text>
</comment>
<dbReference type="GO" id="GO:0005524">
    <property type="term" value="F:ATP binding"/>
    <property type="evidence" value="ECO:0007669"/>
    <property type="project" value="UniProtKB-KW"/>
</dbReference>
<dbReference type="InterPro" id="IPR045055">
    <property type="entry name" value="DNA2/NAM7-like"/>
</dbReference>
<feature type="region of interest" description="Disordered" evidence="5">
    <location>
        <begin position="786"/>
        <end position="815"/>
    </location>
</feature>
<name>A0AAV1HZR9_9CHLO</name>
<dbReference type="InterPro" id="IPR041677">
    <property type="entry name" value="DNA2/NAM7_AAA_11"/>
</dbReference>
<evidence type="ECO:0000256" key="2">
    <source>
        <dbReference type="ARBA" id="ARBA00022801"/>
    </source>
</evidence>
<dbReference type="Proteomes" id="UP001314263">
    <property type="component" value="Unassembled WGS sequence"/>
</dbReference>
<dbReference type="InterPro" id="IPR027417">
    <property type="entry name" value="P-loop_NTPase"/>
</dbReference>
<sequence>MSSGQVPALGQVFADIRGTVASLMSSKGTPEGLQRIILAWHFWEIEENVSEGGGVMPDLEALPRAFDSAEDYVYRFSPLVLEECAALMLRGNEEGIQSEPYQAVCASHKMKGDFLLARLAVPPAVSETLRDNDAVLLSKEDPTAEDGNGRLHAIGRVDSKEGANIIVVQFYLSAESQSGHPDGLQRVKAMQAGLETRESCWYLLRLCSLTTIQREWCALHAFPGLPFKDALLRGALPGKPAAPALAIPEAVQQAMKAEYNDSQMAAVTAGLDRSPVILIQGPPGTGKTRTILGLLSIILHASPANTAGLVKRAAAQPMPEYSRKDMDRLWRLASPWLAETANPRHAWDRIGTPHSSDTYGLLDTEQPIRVGSMVGPKAHVLVCAPSNSALDEIVARLLQHGVLDWKGNAYSPSIVRVGLSVHHSVASVALDTLVSKRAQADKGGSASAKASRERARLAVLEEADVVCSTLSFAGSGLFERLSRPFDVVVIDEAAQAVEPSTLIPLVLGCQQVFLVGDPVQLPATVISGRADKHGYSTSLFKRLQTSGFPVQMLDTQYRMHPAIARFPATAFYGGALNNGEGVEAGSSRAWHEHPCFGPLALFHVEGKEAIEERATSIQNAAEARMVLALYQELRARYSHLSSSNQIAVISPYKAQVALLRRKFEEVLGEKARQLVDVSTIDGFQGREKDIVIFSAVRSRRGGGPRARIGFVADERRLNVGLTRARTSLLVVGNFAALRSDVNWRALVQHARDSGCYYTVRGAVASYLGRVVKGELGPFRQQIRKSEHSDFVPQAEPGVDNDADLYSDAEDMDEEA</sequence>
<dbReference type="Pfam" id="PF13087">
    <property type="entry name" value="AAA_12"/>
    <property type="match status" value="1"/>
</dbReference>